<reference evidence="5 6" key="1">
    <citation type="submission" date="2016-10" db="EMBL/GenBank/DDBJ databases">
        <authorList>
            <person name="de Groot N.N."/>
        </authorList>
    </citation>
    <scope>NUCLEOTIDE SEQUENCE [LARGE SCALE GENOMIC DNA]</scope>
    <source>
        <strain evidence="5 6">CGMCC 1.5058</strain>
    </source>
</reference>
<gene>
    <name evidence="5" type="ORF">SAMN05421804_11013</name>
</gene>
<evidence type="ECO:0000256" key="3">
    <source>
        <dbReference type="ARBA" id="ARBA00022695"/>
    </source>
</evidence>
<dbReference type="NCBIfam" id="TIGR03124">
    <property type="entry name" value="citrate_citX"/>
    <property type="match status" value="1"/>
</dbReference>
<dbReference type="Proteomes" id="UP000183255">
    <property type="component" value="Unassembled WGS sequence"/>
</dbReference>
<dbReference type="EC" id="2.7.7.61" evidence="1"/>
<evidence type="ECO:0000256" key="1">
    <source>
        <dbReference type="ARBA" id="ARBA00012524"/>
    </source>
</evidence>
<dbReference type="Pfam" id="PF03802">
    <property type="entry name" value="CitX"/>
    <property type="match status" value="1"/>
</dbReference>
<evidence type="ECO:0000313" key="6">
    <source>
        <dbReference type="Proteomes" id="UP000183255"/>
    </source>
</evidence>
<protein>
    <recommendedName>
        <fullName evidence="1">citrate lyase holo-[acyl-carrier protein] synthase</fullName>
        <ecNumber evidence="1">2.7.7.61</ecNumber>
    </recommendedName>
</protein>
<comment type="catalytic activity">
    <reaction evidence="4">
        <text>apo-[citrate lyase ACP] + 2'-(5''-triphospho-alpha-D-ribosyl)-3'-dephospho-CoA = holo-[citrate lyase ACP] + diphosphate</text>
        <dbReference type="Rhea" id="RHEA:16333"/>
        <dbReference type="Rhea" id="RHEA-COMP:10157"/>
        <dbReference type="Rhea" id="RHEA-COMP:10158"/>
        <dbReference type="ChEBI" id="CHEBI:29999"/>
        <dbReference type="ChEBI" id="CHEBI:33019"/>
        <dbReference type="ChEBI" id="CHEBI:61378"/>
        <dbReference type="ChEBI" id="CHEBI:82683"/>
        <dbReference type="EC" id="2.7.7.61"/>
    </reaction>
</comment>
<sequence length="188" mass="21477">MARTRFSEGERPTLEEVLHTREMRANYQYKLASAHGGHGILSFKLNIPGPVKNNKHIEGIFTIGVEAIKSVLEHTVQTVIFEKEIHLSTGPELFLVIRGPVEELKKAAIRIEEENPLGRMFDIDILLFQEGTIRTLQREEFGYPERRCLLCGNSSKACGRNRTHPVEELLDKMEEMAAAYSPFKEDRK</sequence>
<accession>A0A1G8RYK7</accession>
<dbReference type="NCBIfam" id="NF002383">
    <property type="entry name" value="PRK01392.1"/>
    <property type="match status" value="1"/>
</dbReference>
<name>A0A1G8RYK7_9CLOT</name>
<evidence type="ECO:0000256" key="4">
    <source>
        <dbReference type="ARBA" id="ARBA00048574"/>
    </source>
</evidence>
<evidence type="ECO:0000256" key="2">
    <source>
        <dbReference type="ARBA" id="ARBA00022679"/>
    </source>
</evidence>
<keyword evidence="3" id="KW-0548">Nucleotidyltransferase</keyword>
<dbReference type="AlphaFoldDB" id="A0A1G8RYK7"/>
<dbReference type="GO" id="GO:0050519">
    <property type="term" value="F:holo-citrate lyase synthase activity"/>
    <property type="evidence" value="ECO:0007669"/>
    <property type="project" value="UniProtKB-EC"/>
</dbReference>
<dbReference type="GO" id="GO:0051191">
    <property type="term" value="P:prosthetic group biosynthetic process"/>
    <property type="evidence" value="ECO:0007669"/>
    <property type="project" value="InterPro"/>
</dbReference>
<dbReference type="RefSeq" id="WP_031577437.1">
    <property type="nucleotide sequence ID" value="NZ_DAMANS010000055.1"/>
</dbReference>
<keyword evidence="2" id="KW-0808">Transferase</keyword>
<evidence type="ECO:0000313" key="5">
    <source>
        <dbReference type="EMBL" id="SDJ22048.1"/>
    </source>
</evidence>
<proteinExistence type="predicted"/>
<organism evidence="5 6">
    <name type="scientific">Proteiniclasticum ruminis</name>
    <dbReference type="NCBI Taxonomy" id="398199"/>
    <lineage>
        <taxon>Bacteria</taxon>
        <taxon>Bacillati</taxon>
        <taxon>Bacillota</taxon>
        <taxon>Clostridia</taxon>
        <taxon>Eubacteriales</taxon>
        <taxon>Clostridiaceae</taxon>
        <taxon>Proteiniclasticum</taxon>
    </lineage>
</organism>
<dbReference type="EMBL" id="FNDZ01000010">
    <property type="protein sequence ID" value="SDJ22048.1"/>
    <property type="molecule type" value="Genomic_DNA"/>
</dbReference>
<dbReference type="InterPro" id="IPR005551">
    <property type="entry name" value="CitX"/>
</dbReference>